<feature type="coiled-coil region" evidence="1">
    <location>
        <begin position="203"/>
        <end position="230"/>
    </location>
</feature>
<keyword evidence="1" id="KW-0175">Coiled coil</keyword>
<keyword evidence="6" id="KW-1185">Reference proteome</keyword>
<proteinExistence type="predicted"/>
<name>A0ABS4DEI6_9CHLR</name>
<dbReference type="PANTHER" id="PTHR42911">
    <property type="entry name" value="MODULATOR OF FTSH PROTEASE HFLC"/>
    <property type="match status" value="1"/>
</dbReference>
<dbReference type="InterPro" id="IPR001107">
    <property type="entry name" value="Band_7"/>
</dbReference>
<feature type="region of interest" description="Disordered" evidence="2">
    <location>
        <begin position="316"/>
        <end position="339"/>
    </location>
</feature>
<keyword evidence="3" id="KW-1133">Transmembrane helix</keyword>
<accession>A0ABS4DEI6</accession>
<feature type="compositionally biased region" description="Pro residues" evidence="2">
    <location>
        <begin position="323"/>
        <end position="339"/>
    </location>
</feature>
<gene>
    <name evidence="5" type="ORF">EYB53_019180</name>
</gene>
<evidence type="ECO:0000256" key="1">
    <source>
        <dbReference type="SAM" id="Coils"/>
    </source>
</evidence>
<keyword evidence="3" id="KW-0812">Transmembrane</keyword>
<dbReference type="SUPFAM" id="SSF117892">
    <property type="entry name" value="Band 7/SPFH domain"/>
    <property type="match status" value="1"/>
</dbReference>
<evidence type="ECO:0000256" key="3">
    <source>
        <dbReference type="SAM" id="Phobius"/>
    </source>
</evidence>
<feature type="domain" description="Band 7" evidence="4">
    <location>
        <begin position="39"/>
        <end position="211"/>
    </location>
</feature>
<dbReference type="Gene3D" id="3.30.479.30">
    <property type="entry name" value="Band 7 domain"/>
    <property type="match status" value="1"/>
</dbReference>
<comment type="caution">
    <text evidence="5">The sequence shown here is derived from an EMBL/GenBank/DDBJ whole genome shotgun (WGS) entry which is preliminary data.</text>
</comment>
<sequence>MSQGNSPSGKSKSGGGARLSVLGVILLIVVVVGIGLSTMKFAQINEGERGLIVTQGRVEGVQEPGIFFRPFAPFTNIEVVNIRRQTRTIEQNVASSDKQLYDIDIQVDYSRIATPEALQSSYGEIGVDDSQLNAFLDGFINDALKSASTQFTLDQALSDRGGFADRIRQFLTSKAEGQRSPVEQLYVRLEAVKVLDIQVGEQYAQLLAEKANLEVQIETEEKRREQIQAQQSNNLFQAEQEATVALTRERGQTAAALEAASRESQVRAIQGRYWRENPELFELRQRELMVEMMKNGNMWFIDPNTDLTLLLNQMAGSGSAPVVPQPAPQTQPVPPEVTP</sequence>
<dbReference type="PANTHER" id="PTHR42911:SF2">
    <property type="entry name" value="PROHIBITIN FAMILY PROTEIN"/>
    <property type="match status" value="1"/>
</dbReference>
<protein>
    <submittedName>
        <fullName evidence="5">SPFH domain-containing protein</fullName>
    </submittedName>
</protein>
<dbReference type="Proteomes" id="UP001193081">
    <property type="component" value="Unassembled WGS sequence"/>
</dbReference>
<evidence type="ECO:0000313" key="6">
    <source>
        <dbReference type="Proteomes" id="UP001193081"/>
    </source>
</evidence>
<evidence type="ECO:0000313" key="5">
    <source>
        <dbReference type="EMBL" id="MBP1467847.1"/>
    </source>
</evidence>
<dbReference type="Pfam" id="PF01145">
    <property type="entry name" value="Band_7"/>
    <property type="match status" value="1"/>
</dbReference>
<organism evidence="5 6">
    <name type="scientific">Candidatus Chloroploca mongolica</name>
    <dbReference type="NCBI Taxonomy" id="2528176"/>
    <lineage>
        <taxon>Bacteria</taxon>
        <taxon>Bacillati</taxon>
        <taxon>Chloroflexota</taxon>
        <taxon>Chloroflexia</taxon>
        <taxon>Chloroflexales</taxon>
        <taxon>Chloroflexineae</taxon>
        <taxon>Oscillochloridaceae</taxon>
        <taxon>Candidatus Chloroploca</taxon>
    </lineage>
</organism>
<dbReference type="InterPro" id="IPR036013">
    <property type="entry name" value="Band_7/SPFH_dom_sf"/>
</dbReference>
<keyword evidence="3" id="KW-0472">Membrane</keyword>
<evidence type="ECO:0000256" key="2">
    <source>
        <dbReference type="SAM" id="MobiDB-lite"/>
    </source>
</evidence>
<reference evidence="5 6" key="1">
    <citation type="submission" date="2021-03" db="EMBL/GenBank/DDBJ databases">
        <authorList>
            <person name="Grouzdev D.S."/>
        </authorList>
    </citation>
    <scope>NUCLEOTIDE SEQUENCE [LARGE SCALE GENOMIC DNA]</scope>
    <source>
        <strain evidence="5 6">M50-1</strain>
    </source>
</reference>
<feature type="transmembrane region" description="Helical" evidence="3">
    <location>
        <begin position="20"/>
        <end position="39"/>
    </location>
</feature>
<evidence type="ECO:0000259" key="4">
    <source>
        <dbReference type="SMART" id="SM00244"/>
    </source>
</evidence>
<dbReference type="SMART" id="SM00244">
    <property type="entry name" value="PHB"/>
    <property type="match status" value="1"/>
</dbReference>
<dbReference type="EMBL" id="SIJK02000044">
    <property type="protein sequence ID" value="MBP1467847.1"/>
    <property type="molecule type" value="Genomic_DNA"/>
</dbReference>
<dbReference type="RefSeq" id="WP_135480009.1">
    <property type="nucleotide sequence ID" value="NZ_SIJK02000044.1"/>
</dbReference>